<reference evidence="2 4" key="1">
    <citation type="submission" date="2015-11" db="EMBL/GenBank/DDBJ databases">
        <title>Identification of large and diverse effector repertoires of 38 Legionella species.</title>
        <authorList>
            <person name="Burstein D."/>
            <person name="Amaro F."/>
            <person name="Zusman T."/>
            <person name="Lifshitz Z."/>
            <person name="Cohen O."/>
            <person name="Gilbert J.A."/>
            <person name="Pupko T."/>
            <person name="Shuman H.A."/>
            <person name="Segal G."/>
        </authorList>
    </citation>
    <scope>NUCLEOTIDE SEQUENCE [LARGE SCALE GENOMIC DNA]</scope>
    <source>
        <strain evidence="2 4">1762-AUS-E</strain>
    </source>
</reference>
<keyword evidence="1" id="KW-0472">Membrane</keyword>
<dbReference type="Proteomes" id="UP000054859">
    <property type="component" value="Unassembled WGS sequence"/>
</dbReference>
<dbReference type="EMBL" id="LR134433">
    <property type="protein sequence ID" value="VEH85988.1"/>
    <property type="molecule type" value="Genomic_DNA"/>
</dbReference>
<keyword evidence="4" id="KW-1185">Reference proteome</keyword>
<accession>A0A0W0R3U6</accession>
<evidence type="ECO:0000313" key="3">
    <source>
        <dbReference type="EMBL" id="VEH85988.1"/>
    </source>
</evidence>
<dbReference type="AlphaFoldDB" id="A0A0W0R3U6"/>
<evidence type="ECO:0008006" key="6">
    <source>
        <dbReference type="Google" id="ProtNLM"/>
    </source>
</evidence>
<geneLocation type="plasmid" evidence="3 5">
    <name>24</name>
</geneLocation>
<dbReference type="RefSeq" id="WP_058461441.1">
    <property type="nucleotide sequence ID" value="NZ_CAAAHS010000006.1"/>
</dbReference>
<dbReference type="KEGG" id="ladl:NCTC12735_01633"/>
<dbReference type="STRING" id="45056.Lade_0364"/>
<evidence type="ECO:0000313" key="5">
    <source>
        <dbReference type="Proteomes" id="UP000281170"/>
    </source>
</evidence>
<proteinExistence type="predicted"/>
<dbReference type="EMBL" id="LNKA01000001">
    <property type="protein sequence ID" value="KTC65706.1"/>
    <property type="molecule type" value="Genomic_DNA"/>
</dbReference>
<name>A0A0W0R3U6_9GAMM</name>
<gene>
    <name evidence="2" type="ORF">Lade_0364</name>
    <name evidence="3" type="ORF">NCTC12735_01633</name>
</gene>
<protein>
    <recommendedName>
        <fullName evidence="6">Transmembrane protein</fullName>
    </recommendedName>
</protein>
<evidence type="ECO:0000313" key="4">
    <source>
        <dbReference type="Proteomes" id="UP000054859"/>
    </source>
</evidence>
<sequence length="236" mass="26315">MSYKMFPHTATLYAETSQLLGFMSRAEKFSIKNQIHVELINKCSLQVEQRLLKLQSIDKKILIGFALGTGAFLLSWLLPLTTVAMIGFAYGAYQLGLRQNAFSEYSLALENLANCCVWSLGDVATGGGTELLNHTTIKNMIKTLGPLTNPNGQDLKDFIDDDIETQIIEDVQKIRSEMEVEGYRLTPEQQNIVYNAYGYKKGGPLNILMAVVFAIKNSFFNQSQTNDAQAQLASRL</sequence>
<dbReference type="Proteomes" id="UP000281170">
    <property type="component" value="Plasmid 24"/>
</dbReference>
<keyword evidence="3" id="KW-0614">Plasmid</keyword>
<dbReference type="PATRIC" id="fig|45056.6.peg.372"/>
<evidence type="ECO:0000256" key="1">
    <source>
        <dbReference type="SAM" id="Phobius"/>
    </source>
</evidence>
<feature type="transmembrane region" description="Helical" evidence="1">
    <location>
        <begin position="61"/>
        <end position="93"/>
    </location>
</feature>
<reference evidence="3 5" key="2">
    <citation type="submission" date="2018-12" db="EMBL/GenBank/DDBJ databases">
        <authorList>
            <consortium name="Pathogen Informatics"/>
        </authorList>
    </citation>
    <scope>NUCLEOTIDE SEQUENCE [LARGE SCALE GENOMIC DNA]</scope>
    <source>
        <strain evidence="3 5">NCTC12735</strain>
        <plasmid evidence="5">24</plasmid>
    </source>
</reference>
<keyword evidence="1" id="KW-1133">Transmembrane helix</keyword>
<evidence type="ECO:0000313" key="2">
    <source>
        <dbReference type="EMBL" id="KTC65706.1"/>
    </source>
</evidence>
<keyword evidence="1" id="KW-0812">Transmembrane</keyword>
<organism evidence="2 4">
    <name type="scientific">Legionella adelaidensis</name>
    <dbReference type="NCBI Taxonomy" id="45056"/>
    <lineage>
        <taxon>Bacteria</taxon>
        <taxon>Pseudomonadati</taxon>
        <taxon>Pseudomonadota</taxon>
        <taxon>Gammaproteobacteria</taxon>
        <taxon>Legionellales</taxon>
        <taxon>Legionellaceae</taxon>
        <taxon>Legionella</taxon>
    </lineage>
</organism>